<dbReference type="InterPro" id="IPR035979">
    <property type="entry name" value="RBD_domain_sf"/>
</dbReference>
<dbReference type="AlphaFoldDB" id="A0A9Q0JEM9"/>
<name>A0A9Q0JEM9_9ROSI</name>
<dbReference type="PANTHER" id="PTHR34427">
    <property type="entry name" value="DUF4283 DOMAIN PROTEIN"/>
    <property type="match status" value="1"/>
</dbReference>
<keyword evidence="2" id="KW-1185">Reference proteome</keyword>
<proteinExistence type="predicted"/>
<evidence type="ECO:0000313" key="2">
    <source>
        <dbReference type="Proteomes" id="UP001141552"/>
    </source>
</evidence>
<organism evidence="1 2">
    <name type="scientific">Turnera subulata</name>
    <dbReference type="NCBI Taxonomy" id="218843"/>
    <lineage>
        <taxon>Eukaryota</taxon>
        <taxon>Viridiplantae</taxon>
        <taxon>Streptophyta</taxon>
        <taxon>Embryophyta</taxon>
        <taxon>Tracheophyta</taxon>
        <taxon>Spermatophyta</taxon>
        <taxon>Magnoliopsida</taxon>
        <taxon>eudicotyledons</taxon>
        <taxon>Gunneridae</taxon>
        <taxon>Pentapetalae</taxon>
        <taxon>rosids</taxon>
        <taxon>fabids</taxon>
        <taxon>Malpighiales</taxon>
        <taxon>Passifloraceae</taxon>
        <taxon>Turnera</taxon>
    </lineage>
</organism>
<accession>A0A9Q0JEM9</accession>
<dbReference type="SUPFAM" id="SSF54928">
    <property type="entry name" value="RNA-binding domain, RBD"/>
    <property type="match status" value="1"/>
</dbReference>
<comment type="caution">
    <text evidence="1">The sequence shown here is derived from an EMBL/GenBank/DDBJ whole genome shotgun (WGS) entry which is preliminary data.</text>
</comment>
<evidence type="ECO:0008006" key="3">
    <source>
        <dbReference type="Google" id="ProtNLM"/>
    </source>
</evidence>
<dbReference type="Proteomes" id="UP001141552">
    <property type="component" value="Unassembled WGS sequence"/>
</dbReference>
<reference evidence="1" key="2">
    <citation type="journal article" date="2023" name="Plants (Basel)">
        <title>Annotation of the Turnera subulata (Passifloraceae) Draft Genome Reveals the S-Locus Evolved after the Divergence of Turneroideae from Passifloroideae in a Stepwise Manner.</title>
        <authorList>
            <person name="Henning P.M."/>
            <person name="Roalson E.H."/>
            <person name="Mir W."/>
            <person name="McCubbin A.G."/>
            <person name="Shore J.S."/>
        </authorList>
    </citation>
    <scope>NUCLEOTIDE SEQUENCE</scope>
    <source>
        <strain evidence="1">F60SS</strain>
    </source>
</reference>
<dbReference type="EMBL" id="JAKUCV010003480">
    <property type="protein sequence ID" value="KAJ4838769.1"/>
    <property type="molecule type" value="Genomic_DNA"/>
</dbReference>
<dbReference type="OrthoDB" id="1080235at2759"/>
<evidence type="ECO:0000313" key="1">
    <source>
        <dbReference type="EMBL" id="KAJ4838769.1"/>
    </source>
</evidence>
<dbReference type="GO" id="GO:0003676">
    <property type="term" value="F:nucleic acid binding"/>
    <property type="evidence" value="ECO:0007669"/>
    <property type="project" value="InterPro"/>
</dbReference>
<protein>
    <recommendedName>
        <fullName evidence="3">DUF4283 domain-containing protein</fullName>
    </recommendedName>
</protein>
<dbReference type="PANTHER" id="PTHR34427:SF5">
    <property type="entry name" value="DUF4283 DOMAIN-CONTAINING PROTEIN"/>
    <property type="match status" value="1"/>
</dbReference>
<gene>
    <name evidence="1" type="ORF">Tsubulata_022294</name>
</gene>
<reference evidence="1" key="1">
    <citation type="submission" date="2022-02" db="EMBL/GenBank/DDBJ databases">
        <authorList>
            <person name="Henning P.M."/>
            <person name="McCubbin A.G."/>
            <person name="Shore J.S."/>
        </authorList>
    </citation>
    <scope>NUCLEOTIDE SEQUENCE</scope>
    <source>
        <strain evidence="1">F60SS</strain>
        <tissue evidence="1">Leaves</tissue>
    </source>
</reference>
<sequence length="235" mass="26780">MLKMRFGFVRYRGIRDLQRLLADVNRVETGEGTLRTNKARERAVNRSITKAYSGITPGRGQRVEQGHRYIDTVKNATTEGGIQGPTKSDPGVMFIPTTDNIQWLARSAMGVLRNPASMASVHLLWVLHGVREVEVSDMGGDRVLVSFPTSESMQLFLQQNHDWIRLWFASFSPWQEGDRAVNRRCWIQVRGLPLHVWCREFFEFLGSLFGKLVSVHPLTEQRKSLGAARLEIITE</sequence>